<dbReference type="EMBL" id="CP015108">
    <property type="protein sequence ID" value="ARF13021.1"/>
    <property type="molecule type" value="Genomic_DNA"/>
</dbReference>
<keyword evidence="4" id="KW-0732">Signal</keyword>
<keyword evidence="7" id="KW-1185">Reference proteome</keyword>
<evidence type="ECO:0000256" key="3">
    <source>
        <dbReference type="SAM" id="Phobius"/>
    </source>
</evidence>
<feature type="domain" description="Prenyltransferase alpha-alpha toroid" evidence="5">
    <location>
        <begin position="247"/>
        <end position="318"/>
    </location>
</feature>
<gene>
    <name evidence="6" type="ORF">SporoS204_01805</name>
</gene>
<keyword evidence="1" id="KW-0677">Repeat</keyword>
<keyword evidence="3" id="KW-1133">Transmembrane helix</keyword>
<reference evidence="6 7" key="1">
    <citation type="submission" date="2016-04" db="EMBL/GenBank/DDBJ databases">
        <title>Comparative Genomics and Epigenetics of Sporosarcina ureae.</title>
        <authorList>
            <person name="Oliver A.S."/>
            <person name="Cooper K.K."/>
        </authorList>
    </citation>
    <scope>NUCLEOTIDE SEQUENCE [LARGE SCALE GENOMIC DNA]</scope>
    <source>
        <strain evidence="6 7">S204</strain>
    </source>
</reference>
<evidence type="ECO:0000313" key="6">
    <source>
        <dbReference type="EMBL" id="ARF13021.1"/>
    </source>
</evidence>
<evidence type="ECO:0000256" key="1">
    <source>
        <dbReference type="ARBA" id="ARBA00022737"/>
    </source>
</evidence>
<keyword evidence="3" id="KW-0812">Transmembrane</keyword>
<feature type="domain" description="Prenyltransferase alpha-alpha toroid" evidence="5">
    <location>
        <begin position="156"/>
        <end position="223"/>
    </location>
</feature>
<evidence type="ECO:0000313" key="7">
    <source>
        <dbReference type="Proteomes" id="UP000192486"/>
    </source>
</evidence>
<feature type="coiled-coil region" evidence="2">
    <location>
        <begin position="495"/>
        <end position="525"/>
    </location>
</feature>
<sequence>MRNIYAWLVTVVIMTAVLLPSVAFATPESEESLLHTIEQIIAWKKQDENIAESDPLLSKPFLAHAGNTNGDWYPIGLGRIGYPDDYQAYLAVIKNNVIERYKTKDQLSDMKATEWHRISLAILAAGGDPTAVGDSNLIADGTYNRGLKTSLGAQGINGWIWGLITLDSMRYKVPDDADMTRIEVIKEIISLQLEDGGFSFYQDEAETDMTAMTIQALAPYYQSMEEFTYTQKDTGENVTKTIHTIVDEALEKLSDMQTSTGGFSTQDDDNVESAAQVLVALTLLGIHPDEDERFKKGDNSLLDFIMDYQMEDGGFVHAKTYNADNPSSLPDESNSMATEQVLYALVSLYRLENGYRTMYDFRPENPQEMKQQMLKLMEDIDDIHEHTDAKQLQQLLDTYENFPIEERSYVYNFHKLAEAATKQSIQLDLPAFSEAYEINTKGNGAIAPIYQEQTAPRNITEQDVEKIDAISTPLTTEHYIDVISMIDQFEQADNKSDFEKELAQLYEYKEEMEKMEAEIQSINDMVLDQLYPFNELTSKDRDNVDAILERFNALSPYDQGKVLNYEDLKKSKTQIDNAVRAKRISWALGIVAVGLIIVVMSRIQKRRRQRD</sequence>
<protein>
    <recommendedName>
        <fullName evidence="5">Prenyltransferase alpha-alpha toroid domain-containing protein</fullName>
    </recommendedName>
</protein>
<dbReference type="Gene3D" id="1.50.10.20">
    <property type="match status" value="1"/>
</dbReference>
<dbReference type="Proteomes" id="UP000192486">
    <property type="component" value="Chromosome"/>
</dbReference>
<keyword evidence="3" id="KW-0472">Membrane</keyword>
<feature type="transmembrane region" description="Helical" evidence="3">
    <location>
        <begin position="584"/>
        <end position="603"/>
    </location>
</feature>
<proteinExistence type="predicted"/>
<feature type="chain" id="PRO_5046529620" description="Prenyltransferase alpha-alpha toroid domain-containing protein" evidence="4">
    <location>
        <begin position="26"/>
        <end position="611"/>
    </location>
</feature>
<keyword evidence="2" id="KW-0175">Coiled coil</keyword>
<feature type="signal peptide" evidence="4">
    <location>
        <begin position="1"/>
        <end position="25"/>
    </location>
</feature>
<dbReference type="Pfam" id="PF00432">
    <property type="entry name" value="Prenyltrans"/>
    <property type="match status" value="2"/>
</dbReference>
<dbReference type="RefSeq" id="WP_029053756.1">
    <property type="nucleotide sequence ID" value="NZ_CP015108.1"/>
</dbReference>
<organism evidence="6 7">
    <name type="scientific">Sporosarcina ureae</name>
    <dbReference type="NCBI Taxonomy" id="1571"/>
    <lineage>
        <taxon>Bacteria</taxon>
        <taxon>Bacillati</taxon>
        <taxon>Bacillota</taxon>
        <taxon>Bacilli</taxon>
        <taxon>Bacillales</taxon>
        <taxon>Caryophanaceae</taxon>
        <taxon>Sporosarcina</taxon>
    </lineage>
</organism>
<accession>A0ABM6JS55</accession>
<dbReference type="SUPFAM" id="SSF48239">
    <property type="entry name" value="Terpenoid cyclases/Protein prenyltransferases"/>
    <property type="match status" value="1"/>
</dbReference>
<evidence type="ECO:0000256" key="2">
    <source>
        <dbReference type="SAM" id="Coils"/>
    </source>
</evidence>
<dbReference type="InterPro" id="IPR001330">
    <property type="entry name" value="Prenyltrans"/>
</dbReference>
<evidence type="ECO:0000256" key="4">
    <source>
        <dbReference type="SAM" id="SignalP"/>
    </source>
</evidence>
<dbReference type="InterPro" id="IPR008930">
    <property type="entry name" value="Terpenoid_cyclase/PrenylTrfase"/>
</dbReference>
<evidence type="ECO:0000259" key="5">
    <source>
        <dbReference type="Pfam" id="PF00432"/>
    </source>
</evidence>
<dbReference type="CDD" id="cd00688">
    <property type="entry name" value="ISOPREN_C2_like"/>
    <property type="match status" value="1"/>
</dbReference>
<name>A0ABM6JS55_SPOUR</name>